<dbReference type="SUPFAM" id="SSF81383">
    <property type="entry name" value="F-box domain"/>
    <property type="match status" value="1"/>
</dbReference>
<evidence type="ECO:0000256" key="12">
    <source>
        <dbReference type="ARBA" id="ARBA00023242"/>
    </source>
</evidence>
<dbReference type="AlphaFoldDB" id="A0AA88PSQ1"/>
<dbReference type="CDD" id="cd22178">
    <property type="entry name" value="F-box_FBXL3"/>
    <property type="match status" value="1"/>
</dbReference>
<keyword evidence="8" id="KW-0863">Zinc-finger</keyword>
<name>A0AA88PSQ1_9TELE</name>
<dbReference type="Pfam" id="PF06220">
    <property type="entry name" value="zf-U1"/>
    <property type="match status" value="1"/>
</dbReference>
<keyword evidence="10" id="KW-0862">Zinc</keyword>
<feature type="region of interest" description="Disordered" evidence="13">
    <location>
        <begin position="146"/>
        <end position="185"/>
    </location>
</feature>
<dbReference type="CDD" id="cd00201">
    <property type="entry name" value="WW"/>
    <property type="match status" value="2"/>
</dbReference>
<evidence type="ECO:0000256" key="6">
    <source>
        <dbReference type="ARBA" id="ARBA00022723"/>
    </source>
</evidence>
<reference evidence="17" key="1">
    <citation type="submission" date="2023-08" db="EMBL/GenBank/DDBJ databases">
        <title>Chromosome-level Genome Assembly of mud carp (Cirrhinus molitorella).</title>
        <authorList>
            <person name="Liu H."/>
        </authorList>
    </citation>
    <scope>NUCLEOTIDE SEQUENCE</scope>
    <source>
        <strain evidence="17">Prfri</strain>
        <tissue evidence="17">Muscle</tissue>
    </source>
</reference>
<dbReference type="PROSITE" id="PS50171">
    <property type="entry name" value="ZF_MATRIN"/>
    <property type="match status" value="1"/>
</dbReference>
<feature type="region of interest" description="Disordered" evidence="13">
    <location>
        <begin position="202"/>
        <end position="233"/>
    </location>
</feature>
<evidence type="ECO:0000256" key="1">
    <source>
        <dbReference type="ARBA" id="ARBA00004123"/>
    </source>
</evidence>
<feature type="compositionally biased region" description="Polar residues" evidence="13">
    <location>
        <begin position="217"/>
        <end position="228"/>
    </location>
</feature>
<evidence type="ECO:0000256" key="8">
    <source>
        <dbReference type="ARBA" id="ARBA00022771"/>
    </source>
</evidence>
<keyword evidence="7" id="KW-0677">Repeat</keyword>
<dbReference type="GO" id="GO:0042752">
    <property type="term" value="P:regulation of circadian rhythm"/>
    <property type="evidence" value="ECO:0007669"/>
    <property type="project" value="UniProtKB-ARBA"/>
</dbReference>
<feature type="region of interest" description="Disordered" evidence="13">
    <location>
        <begin position="252"/>
        <end position="508"/>
    </location>
</feature>
<evidence type="ECO:0000256" key="5">
    <source>
        <dbReference type="ARBA" id="ARBA00022614"/>
    </source>
</evidence>
<dbReference type="InterPro" id="IPR001810">
    <property type="entry name" value="F-box_dom"/>
</dbReference>
<dbReference type="FunFam" id="1.20.1280.50:FF:000005">
    <property type="entry name" value="F-box/LRR-repeat protein 3 isoform X1"/>
    <property type="match status" value="1"/>
</dbReference>
<feature type="compositionally biased region" description="Polar residues" evidence="13">
    <location>
        <begin position="285"/>
        <end position="296"/>
    </location>
</feature>
<feature type="domain" description="Matrin-type" evidence="15">
    <location>
        <begin position="71"/>
        <end position="102"/>
    </location>
</feature>
<evidence type="ECO:0000256" key="7">
    <source>
        <dbReference type="ARBA" id="ARBA00022737"/>
    </source>
</evidence>
<dbReference type="GO" id="GO:0003723">
    <property type="term" value="F:RNA binding"/>
    <property type="evidence" value="ECO:0007669"/>
    <property type="project" value="TreeGrafter"/>
</dbReference>
<feature type="compositionally biased region" description="Basic and acidic residues" evidence="13">
    <location>
        <begin position="302"/>
        <end position="314"/>
    </location>
</feature>
<evidence type="ECO:0000256" key="11">
    <source>
        <dbReference type="ARBA" id="ARBA00023108"/>
    </source>
</evidence>
<evidence type="ECO:0000259" key="15">
    <source>
        <dbReference type="PROSITE" id="PS50171"/>
    </source>
</evidence>
<dbReference type="SUPFAM" id="SSF52047">
    <property type="entry name" value="RNI-like"/>
    <property type="match status" value="1"/>
</dbReference>
<protein>
    <recommendedName>
        <fullName evidence="19">F-box/LRR-repeat protein 3</fullName>
    </recommendedName>
</protein>
<dbReference type="Pfam" id="PF12937">
    <property type="entry name" value="F-box-like"/>
    <property type="match status" value="1"/>
</dbReference>
<dbReference type="Gene3D" id="2.20.70.10">
    <property type="match status" value="2"/>
</dbReference>
<feature type="domain" description="WW" evidence="14">
    <location>
        <begin position="186"/>
        <end position="213"/>
    </location>
</feature>
<evidence type="ECO:0000259" key="16">
    <source>
        <dbReference type="PROSITE" id="PS50181"/>
    </source>
</evidence>
<dbReference type="SMART" id="SM00456">
    <property type="entry name" value="WW"/>
    <property type="match status" value="2"/>
</dbReference>
<keyword evidence="5" id="KW-0433">Leucine-rich repeat</keyword>
<feature type="compositionally biased region" description="Basic and acidic residues" evidence="13">
    <location>
        <begin position="410"/>
        <end position="422"/>
    </location>
</feature>
<organism evidence="17 18">
    <name type="scientific">Cirrhinus molitorella</name>
    <name type="common">mud carp</name>
    <dbReference type="NCBI Taxonomy" id="172907"/>
    <lineage>
        <taxon>Eukaryota</taxon>
        <taxon>Metazoa</taxon>
        <taxon>Chordata</taxon>
        <taxon>Craniata</taxon>
        <taxon>Vertebrata</taxon>
        <taxon>Euteleostomi</taxon>
        <taxon>Actinopterygii</taxon>
        <taxon>Neopterygii</taxon>
        <taxon>Teleostei</taxon>
        <taxon>Ostariophysi</taxon>
        <taxon>Cypriniformes</taxon>
        <taxon>Cyprinidae</taxon>
        <taxon>Labeoninae</taxon>
        <taxon>Labeonini</taxon>
        <taxon>Cirrhinus</taxon>
    </lineage>
</organism>
<keyword evidence="11" id="KW-0090">Biological rhythms</keyword>
<dbReference type="InterPro" id="IPR036047">
    <property type="entry name" value="F-box-like_dom_sf"/>
</dbReference>
<feature type="compositionally biased region" description="Basic and acidic residues" evidence="13">
    <location>
        <begin position="384"/>
        <end position="394"/>
    </location>
</feature>
<keyword evidence="6" id="KW-0479">Metal-binding</keyword>
<feature type="domain" description="WW" evidence="14">
    <location>
        <begin position="233"/>
        <end position="261"/>
    </location>
</feature>
<keyword evidence="4" id="KW-0963">Cytoplasm</keyword>
<accession>A0AA88PSQ1</accession>
<comment type="caution">
    <text evidence="17">The sequence shown here is derived from an EMBL/GenBank/DDBJ whole genome shotgun (WGS) entry which is preliminary data.</text>
</comment>
<dbReference type="PROSITE" id="PS50020">
    <property type="entry name" value="WW_DOMAIN_2"/>
    <property type="match status" value="2"/>
</dbReference>
<dbReference type="Gene3D" id="3.80.10.10">
    <property type="entry name" value="Ribonuclease Inhibitor"/>
    <property type="match status" value="1"/>
</dbReference>
<dbReference type="InterPro" id="IPR032675">
    <property type="entry name" value="LRR_dom_sf"/>
</dbReference>
<evidence type="ECO:0000256" key="13">
    <source>
        <dbReference type="SAM" id="MobiDB-lite"/>
    </source>
</evidence>
<evidence type="ECO:0000256" key="2">
    <source>
        <dbReference type="ARBA" id="ARBA00004496"/>
    </source>
</evidence>
<evidence type="ECO:0000256" key="3">
    <source>
        <dbReference type="ARBA" id="ARBA00004906"/>
    </source>
</evidence>
<dbReference type="Proteomes" id="UP001187343">
    <property type="component" value="Unassembled WGS sequence"/>
</dbReference>
<dbReference type="InterPro" id="IPR000690">
    <property type="entry name" value="Matrin/U1-C_Znf_C2H2"/>
</dbReference>
<gene>
    <name evidence="17" type="ORF">Q8A67_015077</name>
</gene>
<dbReference type="PANTHER" id="PTHR13173">
    <property type="entry name" value="WW DOMAIN BINDING PROTEIN 4"/>
    <property type="match status" value="1"/>
</dbReference>
<dbReference type="GO" id="GO:0008270">
    <property type="term" value="F:zinc ion binding"/>
    <property type="evidence" value="ECO:0007669"/>
    <property type="project" value="UniProtKB-KW"/>
</dbReference>
<dbReference type="Pfam" id="PF00397">
    <property type="entry name" value="WW"/>
    <property type="match status" value="2"/>
</dbReference>
<sequence>MSDAGAERLTGFLSSAPYANTRTCGVTRFEDLSDRWRSGDATHAAKSGARSSDLKFSFFKMADYWKSQPRKFCQYCKCWIADNKPSVEFHERGKNHKENVAAKIAEIKKKSVAKAKQEKKMSKDFATMEEAALKAYEEDLKRLAGHSSGESVAPPAAPVKTQKKPKKQRASVPPESSGSGGRIDVWVRGTTDEGMEYYHNTITGESQWEKPDGFVDESSSSAAGQTLDLSGGGWMEAVSPDGYMYYYNTETGESSWEKPDDFSPEDVPPPPGVESPREETRASEDSSPPLTESASASEDTSDPPKDTPEPDETKQTGVPKISFRKRKEEPTQTSADDGGERSSDEGGNGEEKKEDSAVTEAAKEVTPAKRPRKINPYGAWEQIQPEKDPYEKVDLQLPQVESVAQTPADVPREPRAKFKERTITSLGAESSAGATFKKRKTENGKSRSLRQRETDDIGARAPAEATPINSESTPASLRHRMKRGQKRDDKVEEGGGSVSGPGPGAPEVCKRLRRADSEEQQQEDGEVDWGQLPEEILLQIFQYLPLLDRAFASQVCRGWNQAFHMPELWRCFEFELNQPASSYLKATHPDLIKQIIKRHSNHLQYVSFKVDSSTESAEAACDILSQLVNCSLKTLGLISTARPSFMELPKSHFISALTVVFVNSKSLSSLKIDDTPVDDPSLKVLVANNSDTLKLLKMSSCPHVSPAGILCVADQCHGLRELALNYHLLSDDLLLALSSERHVHLEHLRIDVVSENPGQQFHSIKKSSWDAMVRHSPKFNLVMYFFLYEDEFGPFFRDEVPVTHLYFGRSVSKEVLGRVGLTCPRLVELVVCANGLRPLDEELIRIAERCKQLSAIGLGECEVSCSAFVEFVKMCGGRLSQLSIMEEVLVPDNKYGLDDIHWEVSKHLGRVWFPDMMPTW</sequence>
<evidence type="ECO:0000256" key="9">
    <source>
        <dbReference type="ARBA" id="ARBA00022786"/>
    </source>
</evidence>
<dbReference type="InterPro" id="IPR036020">
    <property type="entry name" value="WW_dom_sf"/>
</dbReference>
<evidence type="ECO:0000313" key="17">
    <source>
        <dbReference type="EMBL" id="KAK2889702.1"/>
    </source>
</evidence>
<dbReference type="InterPro" id="IPR040023">
    <property type="entry name" value="WBP4"/>
</dbReference>
<keyword evidence="9" id="KW-0833">Ubl conjugation pathway</keyword>
<evidence type="ECO:0000256" key="4">
    <source>
        <dbReference type="ARBA" id="ARBA00022490"/>
    </source>
</evidence>
<dbReference type="SMART" id="SM00451">
    <property type="entry name" value="ZnF_U1"/>
    <property type="match status" value="1"/>
</dbReference>
<feature type="domain" description="F-box" evidence="16">
    <location>
        <begin position="526"/>
        <end position="572"/>
    </location>
</feature>
<feature type="compositionally biased region" description="Basic and acidic residues" evidence="13">
    <location>
        <begin position="441"/>
        <end position="458"/>
    </location>
</feature>
<proteinExistence type="predicted"/>
<feature type="compositionally biased region" description="Basic and acidic residues" evidence="13">
    <location>
        <begin position="338"/>
        <end position="367"/>
    </location>
</feature>
<keyword evidence="12" id="KW-0539">Nucleus</keyword>
<dbReference type="SMART" id="SM00256">
    <property type="entry name" value="FBOX"/>
    <property type="match status" value="1"/>
</dbReference>
<comment type="subcellular location">
    <subcellularLocation>
        <location evidence="2">Cytoplasm</location>
    </subcellularLocation>
    <subcellularLocation>
        <location evidence="1">Nucleus</location>
    </subcellularLocation>
</comment>
<evidence type="ECO:0008006" key="19">
    <source>
        <dbReference type="Google" id="ProtNLM"/>
    </source>
</evidence>
<dbReference type="PROSITE" id="PS01159">
    <property type="entry name" value="WW_DOMAIN_1"/>
    <property type="match status" value="2"/>
</dbReference>
<feature type="compositionally biased region" description="Basic and acidic residues" evidence="13">
    <location>
        <begin position="275"/>
        <end position="284"/>
    </location>
</feature>
<dbReference type="InterPro" id="IPR036236">
    <property type="entry name" value="Znf_C2H2_sf"/>
</dbReference>
<dbReference type="FunFam" id="3.80.10.10:FF:000010">
    <property type="entry name" value="F-box/LRR-repeat protein 3 isoform X1"/>
    <property type="match status" value="1"/>
</dbReference>
<dbReference type="InterPro" id="IPR013085">
    <property type="entry name" value="U1-CZ_Znf_C2H2"/>
</dbReference>
<dbReference type="SUPFAM" id="SSF51045">
    <property type="entry name" value="WW domain"/>
    <property type="match status" value="2"/>
</dbReference>
<dbReference type="EMBL" id="JAUYZG010000014">
    <property type="protein sequence ID" value="KAK2889702.1"/>
    <property type="molecule type" value="Genomic_DNA"/>
</dbReference>
<dbReference type="PANTHER" id="PTHR13173:SF10">
    <property type="entry name" value="WW DOMAIN-BINDING PROTEIN 4"/>
    <property type="match status" value="1"/>
</dbReference>
<dbReference type="GO" id="GO:0005737">
    <property type="term" value="C:cytoplasm"/>
    <property type="evidence" value="ECO:0007669"/>
    <property type="project" value="UniProtKB-SubCell"/>
</dbReference>
<dbReference type="InterPro" id="IPR003604">
    <property type="entry name" value="Matrin/U1-like-C_Znf_C2H2"/>
</dbReference>
<dbReference type="PROSITE" id="PS50181">
    <property type="entry name" value="FBOX"/>
    <property type="match status" value="1"/>
</dbReference>
<evidence type="ECO:0000313" key="18">
    <source>
        <dbReference type="Proteomes" id="UP001187343"/>
    </source>
</evidence>
<evidence type="ECO:0000256" key="10">
    <source>
        <dbReference type="ARBA" id="ARBA00022833"/>
    </source>
</evidence>
<dbReference type="Gene3D" id="3.30.160.60">
    <property type="entry name" value="Classic Zinc Finger"/>
    <property type="match status" value="1"/>
</dbReference>
<dbReference type="GO" id="GO:0048511">
    <property type="term" value="P:rhythmic process"/>
    <property type="evidence" value="ECO:0007669"/>
    <property type="project" value="UniProtKB-KW"/>
</dbReference>
<dbReference type="InterPro" id="IPR001202">
    <property type="entry name" value="WW_dom"/>
</dbReference>
<comment type="pathway">
    <text evidence="3">Protein modification; protein ubiquitination.</text>
</comment>
<evidence type="ECO:0000259" key="14">
    <source>
        <dbReference type="PROSITE" id="PS50020"/>
    </source>
</evidence>
<keyword evidence="18" id="KW-1185">Reference proteome</keyword>
<dbReference type="Gene3D" id="1.20.1280.50">
    <property type="match status" value="1"/>
</dbReference>
<dbReference type="GO" id="GO:0000398">
    <property type="term" value="P:mRNA splicing, via spliceosome"/>
    <property type="evidence" value="ECO:0007669"/>
    <property type="project" value="InterPro"/>
</dbReference>
<dbReference type="SUPFAM" id="SSF57667">
    <property type="entry name" value="beta-beta-alpha zinc fingers"/>
    <property type="match status" value="1"/>
</dbReference>
<dbReference type="GO" id="GO:0071011">
    <property type="term" value="C:precatalytic spliceosome"/>
    <property type="evidence" value="ECO:0007669"/>
    <property type="project" value="TreeGrafter"/>
</dbReference>